<organism evidence="21 22">
    <name type="scientific">Elysia crispata</name>
    <name type="common">lettuce slug</name>
    <dbReference type="NCBI Taxonomy" id="231223"/>
    <lineage>
        <taxon>Eukaryota</taxon>
        <taxon>Metazoa</taxon>
        <taxon>Spiralia</taxon>
        <taxon>Lophotrochozoa</taxon>
        <taxon>Mollusca</taxon>
        <taxon>Gastropoda</taxon>
        <taxon>Heterobranchia</taxon>
        <taxon>Euthyneura</taxon>
        <taxon>Panpulmonata</taxon>
        <taxon>Sacoglossa</taxon>
        <taxon>Placobranchoidea</taxon>
        <taxon>Plakobranchidae</taxon>
        <taxon>Elysia</taxon>
    </lineage>
</organism>
<evidence type="ECO:0000256" key="18">
    <source>
        <dbReference type="ARBA" id="ARBA00048679"/>
    </source>
</evidence>
<dbReference type="SUPFAM" id="SSF56112">
    <property type="entry name" value="Protein kinase-like (PK-like)"/>
    <property type="match status" value="1"/>
</dbReference>
<dbReference type="PROSITE" id="PS00108">
    <property type="entry name" value="PROTEIN_KINASE_ST"/>
    <property type="match status" value="1"/>
</dbReference>
<dbReference type="EMBL" id="JAWDGP010002428">
    <property type="protein sequence ID" value="KAK3783305.1"/>
    <property type="molecule type" value="Genomic_DNA"/>
</dbReference>
<dbReference type="GO" id="GO:0000422">
    <property type="term" value="P:autophagy of mitochondrion"/>
    <property type="evidence" value="ECO:0007669"/>
    <property type="project" value="TreeGrafter"/>
</dbReference>
<evidence type="ECO:0000256" key="10">
    <source>
        <dbReference type="ARBA" id="ARBA00022777"/>
    </source>
</evidence>
<dbReference type="AlphaFoldDB" id="A0AAE1A8K5"/>
<reference evidence="21" key="1">
    <citation type="journal article" date="2023" name="G3 (Bethesda)">
        <title>A reference genome for the long-term kleptoplast-retaining sea slug Elysia crispata morphotype clarki.</title>
        <authorList>
            <person name="Eastman K.E."/>
            <person name="Pendleton A.L."/>
            <person name="Shaikh M.A."/>
            <person name="Suttiyut T."/>
            <person name="Ogas R."/>
            <person name="Tomko P."/>
            <person name="Gavelis G."/>
            <person name="Widhalm J.R."/>
            <person name="Wisecaver J.H."/>
        </authorList>
    </citation>
    <scope>NUCLEOTIDE SEQUENCE</scope>
    <source>
        <strain evidence="21">ECLA1</strain>
    </source>
</reference>
<dbReference type="GO" id="GO:0090141">
    <property type="term" value="P:positive regulation of mitochondrial fission"/>
    <property type="evidence" value="ECO:0007669"/>
    <property type="project" value="TreeGrafter"/>
</dbReference>
<evidence type="ECO:0000256" key="4">
    <source>
        <dbReference type="ARBA" id="ARBA00004572"/>
    </source>
</evidence>
<keyword evidence="22" id="KW-1185">Reference proteome</keyword>
<keyword evidence="8" id="KW-0479">Metal-binding</keyword>
<evidence type="ECO:0000256" key="15">
    <source>
        <dbReference type="ARBA" id="ARBA00022946"/>
    </source>
</evidence>
<comment type="catalytic activity">
    <reaction evidence="17">
        <text>L-threonyl-[protein] + ATP = O-phospho-L-threonyl-[protein] + ADP + H(+)</text>
        <dbReference type="Rhea" id="RHEA:46608"/>
        <dbReference type="Rhea" id="RHEA-COMP:11060"/>
        <dbReference type="Rhea" id="RHEA-COMP:11605"/>
        <dbReference type="ChEBI" id="CHEBI:15378"/>
        <dbReference type="ChEBI" id="CHEBI:30013"/>
        <dbReference type="ChEBI" id="CHEBI:30616"/>
        <dbReference type="ChEBI" id="CHEBI:61977"/>
        <dbReference type="ChEBI" id="CHEBI:456216"/>
        <dbReference type="EC" id="2.7.11.1"/>
    </reaction>
</comment>
<dbReference type="InterPro" id="IPR000719">
    <property type="entry name" value="Prot_kinase_dom"/>
</dbReference>
<dbReference type="PANTHER" id="PTHR22972">
    <property type="entry name" value="SERINE/THREONINE PROTEIN KINASE"/>
    <property type="match status" value="1"/>
</dbReference>
<protein>
    <recommendedName>
        <fullName evidence="5">non-specific serine/threonine protein kinase</fullName>
        <ecNumber evidence="5">2.7.11.1</ecNumber>
    </recommendedName>
</protein>
<feature type="region of interest" description="Disordered" evidence="19">
    <location>
        <begin position="523"/>
        <end position="565"/>
    </location>
</feature>
<evidence type="ECO:0000256" key="19">
    <source>
        <dbReference type="SAM" id="MobiDB-lite"/>
    </source>
</evidence>
<feature type="compositionally biased region" description="Polar residues" evidence="19">
    <location>
        <begin position="523"/>
        <end position="532"/>
    </location>
</feature>
<dbReference type="GO" id="GO:0005743">
    <property type="term" value="C:mitochondrial inner membrane"/>
    <property type="evidence" value="ECO:0007669"/>
    <property type="project" value="UniProtKB-SubCell"/>
</dbReference>
<evidence type="ECO:0000256" key="11">
    <source>
        <dbReference type="ARBA" id="ARBA00022787"/>
    </source>
</evidence>
<keyword evidence="15" id="KW-0809">Transit peptide</keyword>
<feature type="domain" description="Protein kinase" evidence="20">
    <location>
        <begin position="169"/>
        <end position="512"/>
    </location>
</feature>
<feature type="compositionally biased region" description="Basic and acidic residues" evidence="19">
    <location>
        <begin position="544"/>
        <end position="553"/>
    </location>
</feature>
<dbReference type="GO" id="GO:0005829">
    <property type="term" value="C:cytosol"/>
    <property type="evidence" value="ECO:0007669"/>
    <property type="project" value="UniProtKB-SubCell"/>
</dbReference>
<evidence type="ECO:0000256" key="7">
    <source>
        <dbReference type="ARBA" id="ARBA00022679"/>
    </source>
</evidence>
<dbReference type="InterPro" id="IPR051511">
    <property type="entry name" value="MitoQC_Scaffold_Kinases"/>
</dbReference>
<evidence type="ECO:0000256" key="13">
    <source>
        <dbReference type="ARBA" id="ARBA00022840"/>
    </source>
</evidence>
<dbReference type="GO" id="GO:0046872">
    <property type="term" value="F:metal ion binding"/>
    <property type="evidence" value="ECO:0007669"/>
    <property type="project" value="UniProtKB-KW"/>
</dbReference>
<dbReference type="Gene3D" id="1.10.510.10">
    <property type="entry name" value="Transferase(Phosphotransferase) domain 1"/>
    <property type="match status" value="1"/>
</dbReference>
<evidence type="ECO:0000256" key="6">
    <source>
        <dbReference type="ARBA" id="ARBA00022527"/>
    </source>
</evidence>
<dbReference type="PROSITE" id="PS50011">
    <property type="entry name" value="PROTEIN_KINASE_DOM"/>
    <property type="match status" value="1"/>
</dbReference>
<keyword evidence="11" id="KW-1000">Mitochondrion outer membrane</keyword>
<accession>A0AAE1A8K5</accession>
<keyword evidence="9" id="KW-0547">Nucleotide-binding</keyword>
<keyword evidence="14" id="KW-0460">Magnesium</keyword>
<name>A0AAE1A8K5_9GAST</name>
<comment type="caution">
    <text evidence="21">The sequence shown here is derived from an EMBL/GenBank/DDBJ whole genome shotgun (WGS) entry which is preliminary data.</text>
</comment>
<keyword evidence="7" id="KW-0808">Transferase</keyword>
<keyword evidence="16" id="KW-0496">Mitochondrion</keyword>
<proteinExistence type="predicted"/>
<dbReference type="PANTHER" id="PTHR22972:SF7">
    <property type="entry name" value="SERINE_THREONINE-PROTEIN KINASE PINK1, MITOCHONDRIAL"/>
    <property type="match status" value="1"/>
</dbReference>
<evidence type="ECO:0000256" key="8">
    <source>
        <dbReference type="ARBA" id="ARBA00022723"/>
    </source>
</evidence>
<dbReference type="Proteomes" id="UP001283361">
    <property type="component" value="Unassembled WGS sequence"/>
</dbReference>
<evidence type="ECO:0000313" key="21">
    <source>
        <dbReference type="EMBL" id="KAK3783305.1"/>
    </source>
</evidence>
<dbReference type="GO" id="GO:0005741">
    <property type="term" value="C:mitochondrial outer membrane"/>
    <property type="evidence" value="ECO:0007669"/>
    <property type="project" value="UniProtKB-SubCell"/>
</dbReference>
<evidence type="ECO:0000256" key="16">
    <source>
        <dbReference type="ARBA" id="ARBA00023128"/>
    </source>
</evidence>
<dbReference type="InterPro" id="IPR008271">
    <property type="entry name" value="Ser/Thr_kinase_AS"/>
</dbReference>
<evidence type="ECO:0000256" key="12">
    <source>
        <dbReference type="ARBA" id="ARBA00022792"/>
    </source>
</evidence>
<evidence type="ECO:0000256" key="14">
    <source>
        <dbReference type="ARBA" id="ARBA00022842"/>
    </source>
</evidence>
<evidence type="ECO:0000313" key="22">
    <source>
        <dbReference type="Proteomes" id="UP001283361"/>
    </source>
</evidence>
<keyword evidence="6" id="KW-0723">Serine/threonine-protein kinase</keyword>
<sequence length="630" mass="70565">MAMILKRAVGTNLGFVRDFGRILKSWREIVQSTLQKKQVTSKPKTRYEDIYGGEAKGKCLYQIKPTLSLTKRSLRSKIFQSVFSRTTNRTTMASELRRQAALRLSSNLGGNLRNMPIMSLIGVTLGVNLTSIMDDGSSRMISELKESFRDFTWQAEPLEKLPTCLDDLLINEISIANGCDGAVYKAKVKTETENETKGCAQLVSVVDDTQFNLAVKAVFNYGAESNAHSICNELHREIVPLRPDGSCLETPLSERVGRLPPHPNIVDMPGIFVDDMLVTEEGLKKFPAAMPQKLDPKNFDGRNKTLYLVMRRRSGHLRDFLFKNTAETAVTMKTRCQIFAQLLEGVAHLGEHGVAHRDLKTDNILIDMPKTGDCPGVEICDFGCCLAEEDKSMKVPFPTRDMYLGGNSRLMAPEISTAVPGPDIFLDFSKSDLWAVGALAYEIFGATNPFYPGDDNTHRQLDARNYKEEELSPLPDDVPKSVRKLVQDLLSRDPQKRPSASVAVAVAQMAAISMSTIASPLQSTVSLRGPTQDQRKQLMGKGHRGQDHVGQARERRKRRHESSNKPSLATVLSYHNWSNLKRNWLNWILALGLSLACQLTFRKQSEPWNMECKNDKHNYIHFSLASAFEE</sequence>
<dbReference type="GO" id="GO:0005524">
    <property type="term" value="F:ATP binding"/>
    <property type="evidence" value="ECO:0007669"/>
    <property type="project" value="UniProtKB-KW"/>
</dbReference>
<dbReference type="GO" id="GO:0004674">
    <property type="term" value="F:protein serine/threonine kinase activity"/>
    <property type="evidence" value="ECO:0007669"/>
    <property type="project" value="UniProtKB-KW"/>
</dbReference>
<evidence type="ECO:0000256" key="1">
    <source>
        <dbReference type="ARBA" id="ARBA00001946"/>
    </source>
</evidence>
<comment type="subcellular location">
    <subcellularLocation>
        <location evidence="3">Cytoplasm</location>
        <location evidence="3">Cytosol</location>
    </subcellularLocation>
    <subcellularLocation>
        <location evidence="2">Mitochondrion inner membrane</location>
        <topology evidence="2">Single-pass membrane protein</topology>
    </subcellularLocation>
    <subcellularLocation>
        <location evidence="4">Mitochondrion outer membrane</location>
        <topology evidence="4">Single-pass membrane protein</topology>
    </subcellularLocation>
</comment>
<dbReference type="GO" id="GO:0042981">
    <property type="term" value="P:regulation of apoptotic process"/>
    <property type="evidence" value="ECO:0007669"/>
    <property type="project" value="TreeGrafter"/>
</dbReference>
<evidence type="ECO:0000256" key="17">
    <source>
        <dbReference type="ARBA" id="ARBA00047899"/>
    </source>
</evidence>
<dbReference type="EC" id="2.7.11.1" evidence="5"/>
<evidence type="ECO:0000256" key="9">
    <source>
        <dbReference type="ARBA" id="ARBA00022741"/>
    </source>
</evidence>
<dbReference type="SMART" id="SM00220">
    <property type="entry name" value="S_TKc"/>
    <property type="match status" value="1"/>
</dbReference>
<comment type="cofactor">
    <cofactor evidence="1">
        <name>Mg(2+)</name>
        <dbReference type="ChEBI" id="CHEBI:18420"/>
    </cofactor>
</comment>
<keyword evidence="10" id="KW-0418">Kinase</keyword>
<evidence type="ECO:0000256" key="2">
    <source>
        <dbReference type="ARBA" id="ARBA00004434"/>
    </source>
</evidence>
<comment type="catalytic activity">
    <reaction evidence="18">
        <text>L-seryl-[protein] + ATP = O-phospho-L-seryl-[protein] + ADP + H(+)</text>
        <dbReference type="Rhea" id="RHEA:17989"/>
        <dbReference type="Rhea" id="RHEA-COMP:9863"/>
        <dbReference type="Rhea" id="RHEA-COMP:11604"/>
        <dbReference type="ChEBI" id="CHEBI:15378"/>
        <dbReference type="ChEBI" id="CHEBI:29999"/>
        <dbReference type="ChEBI" id="CHEBI:30616"/>
        <dbReference type="ChEBI" id="CHEBI:83421"/>
        <dbReference type="ChEBI" id="CHEBI:456216"/>
        <dbReference type="EC" id="2.7.11.1"/>
    </reaction>
</comment>
<keyword evidence="13" id="KW-0067">ATP-binding</keyword>
<gene>
    <name evidence="21" type="ORF">RRG08_033240</name>
</gene>
<keyword evidence="12" id="KW-0472">Membrane</keyword>
<evidence type="ECO:0000259" key="20">
    <source>
        <dbReference type="PROSITE" id="PS50011"/>
    </source>
</evidence>
<dbReference type="InterPro" id="IPR011009">
    <property type="entry name" value="Kinase-like_dom_sf"/>
</dbReference>
<dbReference type="Pfam" id="PF00069">
    <property type="entry name" value="Pkinase"/>
    <property type="match status" value="1"/>
</dbReference>
<evidence type="ECO:0000256" key="3">
    <source>
        <dbReference type="ARBA" id="ARBA00004514"/>
    </source>
</evidence>
<keyword evidence="12" id="KW-0999">Mitochondrion inner membrane</keyword>
<evidence type="ECO:0000256" key="5">
    <source>
        <dbReference type="ARBA" id="ARBA00012513"/>
    </source>
</evidence>